<sequence>MTELEKLQNNLPYNFKDSELEMIKFNATKKCHFLNSLDIFETTLRQRAISDLFGTTGENVTVLPDFNCDNGKNIHVGKEFLMNYNGTILDVAKVEIGDYVMIGPNTLISTVNHPLSPKMRRQNLATATPVKIGNDVWIGANVTILPGVTIGSNVVIAAGAVVTKDVADNCVIGGVPAKLIKAIENDL</sequence>
<name>S0PB88_9ENTE</name>
<dbReference type="InterPro" id="IPR011004">
    <property type="entry name" value="Trimer_LpxA-like_sf"/>
</dbReference>
<dbReference type="Pfam" id="PF12464">
    <property type="entry name" value="Mac"/>
    <property type="match status" value="1"/>
</dbReference>
<dbReference type="GO" id="GO:0008870">
    <property type="term" value="F:galactoside O-acetyltransferase activity"/>
    <property type="evidence" value="ECO:0007669"/>
    <property type="project" value="TreeGrafter"/>
</dbReference>
<dbReference type="InterPro" id="IPR018357">
    <property type="entry name" value="Hexapep_transf_CS"/>
</dbReference>
<dbReference type="STRING" id="1140003.OMY_00588"/>
<dbReference type="InterPro" id="IPR039369">
    <property type="entry name" value="LacA-like"/>
</dbReference>
<organism evidence="7 8">
    <name type="scientific">Enterococcus sulfureus ATCC 49903</name>
    <dbReference type="NCBI Taxonomy" id="1140003"/>
    <lineage>
        <taxon>Bacteria</taxon>
        <taxon>Bacillati</taxon>
        <taxon>Bacillota</taxon>
        <taxon>Bacilli</taxon>
        <taxon>Lactobacillales</taxon>
        <taxon>Enterococcaceae</taxon>
        <taxon>Enterococcus</taxon>
    </lineage>
</organism>
<dbReference type="PATRIC" id="fig|1140003.3.peg.584"/>
<dbReference type="EC" id="2.3.1.-" evidence="5"/>
<keyword evidence="4 5" id="KW-0012">Acyltransferase</keyword>
<evidence type="ECO:0000256" key="3">
    <source>
        <dbReference type="ARBA" id="ARBA00022737"/>
    </source>
</evidence>
<evidence type="ECO:0000256" key="1">
    <source>
        <dbReference type="ARBA" id="ARBA00007274"/>
    </source>
</evidence>
<dbReference type="Proteomes" id="UP000015961">
    <property type="component" value="Unassembled WGS sequence"/>
</dbReference>
<keyword evidence="8" id="KW-1185">Reference proteome</keyword>
<evidence type="ECO:0000256" key="5">
    <source>
        <dbReference type="RuleBase" id="RU367021"/>
    </source>
</evidence>
<comment type="caution">
    <text evidence="7">The sequence shown here is derived from an EMBL/GenBank/DDBJ whole genome shotgun (WGS) entry which is preliminary data.</text>
</comment>
<dbReference type="SMART" id="SM01266">
    <property type="entry name" value="Mac"/>
    <property type="match status" value="1"/>
</dbReference>
<dbReference type="Pfam" id="PF00132">
    <property type="entry name" value="Hexapep"/>
    <property type="match status" value="1"/>
</dbReference>
<dbReference type="InterPro" id="IPR001451">
    <property type="entry name" value="Hexapep"/>
</dbReference>
<dbReference type="EMBL" id="ASWO01000001">
    <property type="protein sequence ID" value="EOT87525.1"/>
    <property type="molecule type" value="Genomic_DNA"/>
</dbReference>
<dbReference type="eggNOG" id="COG0110">
    <property type="taxonomic scope" value="Bacteria"/>
</dbReference>
<protein>
    <recommendedName>
        <fullName evidence="5">Acetyltransferase</fullName>
        <ecNumber evidence="5">2.3.1.-</ecNumber>
    </recommendedName>
</protein>
<dbReference type="PANTHER" id="PTHR43017:SF1">
    <property type="entry name" value="ACETYLTRANSFERASE YJL218W-RELATED"/>
    <property type="match status" value="1"/>
</dbReference>
<accession>S0PB88</accession>
<comment type="similarity">
    <text evidence="1 5">Belongs to the transferase hexapeptide repeat family.</text>
</comment>
<dbReference type="PROSITE" id="PS00101">
    <property type="entry name" value="HEXAPEP_TRANSFERASES"/>
    <property type="match status" value="1"/>
</dbReference>
<keyword evidence="2 5" id="KW-0808">Transferase</keyword>
<dbReference type="SUPFAM" id="SSF51161">
    <property type="entry name" value="Trimeric LpxA-like enzymes"/>
    <property type="match status" value="1"/>
</dbReference>
<evidence type="ECO:0000313" key="7">
    <source>
        <dbReference type="EMBL" id="EOT87525.1"/>
    </source>
</evidence>
<evidence type="ECO:0000313" key="8">
    <source>
        <dbReference type="Proteomes" id="UP000015961"/>
    </source>
</evidence>
<dbReference type="InterPro" id="IPR024688">
    <property type="entry name" value="Mac_dom"/>
</dbReference>
<evidence type="ECO:0000256" key="2">
    <source>
        <dbReference type="ARBA" id="ARBA00022679"/>
    </source>
</evidence>
<dbReference type="CDD" id="cd03357">
    <property type="entry name" value="LbH_MAT_GAT"/>
    <property type="match status" value="1"/>
</dbReference>
<dbReference type="OrthoDB" id="9812571at2"/>
<proteinExistence type="inferred from homology"/>
<gene>
    <name evidence="7" type="ORF">I573_00581</name>
</gene>
<dbReference type="PANTHER" id="PTHR43017">
    <property type="entry name" value="GALACTOSIDE O-ACETYLTRANSFERASE"/>
    <property type="match status" value="1"/>
</dbReference>
<evidence type="ECO:0000256" key="4">
    <source>
        <dbReference type="ARBA" id="ARBA00023315"/>
    </source>
</evidence>
<feature type="domain" description="Maltose/galactoside acetyltransferase" evidence="6">
    <location>
        <begin position="4"/>
        <end position="58"/>
    </location>
</feature>
<dbReference type="FunFam" id="2.160.10.10:FF:000025">
    <property type="entry name" value="Hexapeptide-repeat containing-acetyltransferase"/>
    <property type="match status" value="1"/>
</dbReference>
<keyword evidence="3" id="KW-0677">Repeat</keyword>
<dbReference type="RefSeq" id="WP_016185079.1">
    <property type="nucleotide sequence ID" value="NZ_ASWO01000001.1"/>
</dbReference>
<reference evidence="7 8" key="1">
    <citation type="submission" date="2013-03" db="EMBL/GenBank/DDBJ databases">
        <title>The Genome Sequence of Enterococcus sulfureus ATCC_49903 (PacBio/Illumina hybrid assembly).</title>
        <authorList>
            <consortium name="The Broad Institute Genomics Platform"/>
            <consortium name="The Broad Institute Genome Sequencing Center for Infectious Disease"/>
            <person name="Earl A."/>
            <person name="Russ C."/>
            <person name="Gilmore M."/>
            <person name="Surin D."/>
            <person name="Walker B."/>
            <person name="Young S."/>
            <person name="Zeng Q."/>
            <person name="Gargeya S."/>
            <person name="Fitzgerald M."/>
            <person name="Haas B."/>
            <person name="Abouelleil A."/>
            <person name="Allen A.W."/>
            <person name="Alvarado L."/>
            <person name="Arachchi H.M."/>
            <person name="Berlin A.M."/>
            <person name="Chapman S.B."/>
            <person name="Gainer-Dewar J."/>
            <person name="Goldberg J."/>
            <person name="Griggs A."/>
            <person name="Gujja S."/>
            <person name="Hansen M."/>
            <person name="Howarth C."/>
            <person name="Imamovic A."/>
            <person name="Ireland A."/>
            <person name="Larimer J."/>
            <person name="McCowan C."/>
            <person name="Murphy C."/>
            <person name="Pearson M."/>
            <person name="Poon T.W."/>
            <person name="Priest M."/>
            <person name="Roberts A."/>
            <person name="Saif S."/>
            <person name="Shea T."/>
            <person name="Sisk P."/>
            <person name="Sykes S."/>
            <person name="Wortman J."/>
            <person name="Nusbaum C."/>
            <person name="Birren B."/>
        </authorList>
    </citation>
    <scope>NUCLEOTIDE SEQUENCE [LARGE SCALE GENOMIC DNA]</scope>
    <source>
        <strain evidence="7 8">ATCC 49903</strain>
    </source>
</reference>
<evidence type="ECO:0000259" key="6">
    <source>
        <dbReference type="SMART" id="SM01266"/>
    </source>
</evidence>
<dbReference type="AlphaFoldDB" id="S0PB88"/>
<dbReference type="Gene3D" id="2.160.10.10">
    <property type="entry name" value="Hexapeptide repeat proteins"/>
    <property type="match status" value="1"/>
</dbReference>